<keyword evidence="2" id="KW-0808">Transferase</keyword>
<dbReference type="GO" id="GO:0019242">
    <property type="term" value="P:methylglyoxal biosynthetic process"/>
    <property type="evidence" value="ECO:0007669"/>
    <property type="project" value="InterPro"/>
</dbReference>
<reference evidence="2 3" key="1">
    <citation type="submission" date="2019-07" db="EMBL/GenBank/DDBJ databases">
        <title>Whole genome shotgun sequence of Actinotalea fermentans NBRC 105374.</title>
        <authorList>
            <person name="Hosoyama A."/>
            <person name="Uohara A."/>
            <person name="Ohji S."/>
            <person name="Ichikawa N."/>
        </authorList>
    </citation>
    <scope>NUCLEOTIDE SEQUENCE [LARGE SCALE GENOMIC DNA]</scope>
    <source>
        <strain evidence="2 3">NBRC 105374</strain>
    </source>
</reference>
<dbReference type="Gene3D" id="2.60.200.40">
    <property type="match status" value="1"/>
</dbReference>
<dbReference type="InterPro" id="IPR016064">
    <property type="entry name" value="NAD/diacylglycerol_kinase_sf"/>
</dbReference>
<dbReference type="Pfam" id="PF00781">
    <property type="entry name" value="DAGK_cat"/>
    <property type="match status" value="1"/>
</dbReference>
<evidence type="ECO:0000313" key="2">
    <source>
        <dbReference type="EMBL" id="GEN81362.1"/>
    </source>
</evidence>
<dbReference type="InterPro" id="IPR017438">
    <property type="entry name" value="ATP-NAD_kinase_N"/>
</dbReference>
<feature type="domain" description="DAGKc" evidence="1">
    <location>
        <begin position="1"/>
        <end position="134"/>
    </location>
</feature>
<dbReference type="Pfam" id="PF19279">
    <property type="entry name" value="YegS_C"/>
    <property type="match status" value="1"/>
</dbReference>
<dbReference type="SMART" id="SM00046">
    <property type="entry name" value="DAGKc"/>
    <property type="match status" value="1"/>
</dbReference>
<dbReference type="AlphaFoldDB" id="A0A511Z1N5"/>
<dbReference type="InterPro" id="IPR045540">
    <property type="entry name" value="YegS/DAGK_C"/>
</dbReference>
<dbReference type="InterPro" id="IPR001206">
    <property type="entry name" value="Diacylglycerol_kinase_cat_dom"/>
</dbReference>
<dbReference type="GO" id="GO:0005829">
    <property type="term" value="C:cytosol"/>
    <property type="evidence" value="ECO:0007669"/>
    <property type="project" value="TreeGrafter"/>
</dbReference>
<dbReference type="GO" id="GO:0008929">
    <property type="term" value="F:methylglyoxal synthase activity"/>
    <property type="evidence" value="ECO:0007669"/>
    <property type="project" value="InterPro"/>
</dbReference>
<dbReference type="PANTHER" id="PTHR30492">
    <property type="entry name" value="METHYLGLYOXAL SYNTHASE"/>
    <property type="match status" value="1"/>
</dbReference>
<accession>A0A511Z1N5</accession>
<dbReference type="PROSITE" id="PS50146">
    <property type="entry name" value="DAGK"/>
    <property type="match status" value="1"/>
</dbReference>
<keyword evidence="2" id="KW-0418">Kinase</keyword>
<dbReference type="Proteomes" id="UP000321484">
    <property type="component" value="Unassembled WGS sequence"/>
</dbReference>
<keyword evidence="3" id="KW-1185">Reference proteome</keyword>
<dbReference type="InterPro" id="IPR004363">
    <property type="entry name" value="Methylgl_synth"/>
</dbReference>
<dbReference type="SUPFAM" id="SSF111331">
    <property type="entry name" value="NAD kinase/diacylglycerol kinase-like"/>
    <property type="match status" value="1"/>
</dbReference>
<comment type="caution">
    <text evidence="2">The sequence shown here is derived from an EMBL/GenBank/DDBJ whole genome shotgun (WGS) entry which is preliminary data.</text>
</comment>
<evidence type="ECO:0000259" key="1">
    <source>
        <dbReference type="PROSITE" id="PS50146"/>
    </source>
</evidence>
<evidence type="ECO:0000313" key="3">
    <source>
        <dbReference type="Proteomes" id="UP000321484"/>
    </source>
</evidence>
<name>A0A511Z1N5_9CELL</name>
<dbReference type="PANTHER" id="PTHR30492:SF0">
    <property type="entry name" value="METHYLGLYOXAL SYNTHASE"/>
    <property type="match status" value="1"/>
</dbReference>
<dbReference type="EMBL" id="BJYK01000011">
    <property type="protein sequence ID" value="GEN81362.1"/>
    <property type="molecule type" value="Genomic_DNA"/>
</dbReference>
<dbReference type="GO" id="GO:0016301">
    <property type="term" value="F:kinase activity"/>
    <property type="evidence" value="ECO:0007669"/>
    <property type="project" value="UniProtKB-KW"/>
</dbReference>
<gene>
    <name evidence="2" type="ORF">AFE02nite_30960</name>
</gene>
<protein>
    <submittedName>
        <fullName evidence="2">Sphingosine kinase</fullName>
    </submittedName>
</protein>
<organism evidence="2 3">
    <name type="scientific">Actinotalea fermentans</name>
    <dbReference type="NCBI Taxonomy" id="43671"/>
    <lineage>
        <taxon>Bacteria</taxon>
        <taxon>Bacillati</taxon>
        <taxon>Actinomycetota</taxon>
        <taxon>Actinomycetes</taxon>
        <taxon>Micrococcales</taxon>
        <taxon>Cellulomonadaceae</taxon>
        <taxon>Actinotalea</taxon>
    </lineage>
</organism>
<dbReference type="RefSeq" id="WP_034248189.1">
    <property type="nucleotide sequence ID" value="NZ_BJYK01000011.1"/>
</dbReference>
<sequence>MPTVAVVLHRKKVRGKKNGTGRARGRQVVREVFLAAGVDLLWYEVPKSRKARKKARKAVKKGADVVVAWGGDGTVQRCVDALAGRDAALAVIPAGTSNLLATALGLPDDPADAARVALDGARRRLDTGSVNGEHFAVVAGAGLDALLVADADSELKGRIGRAAYVYSGLKHLGEEAFEADVEVDGERAFRGRATSVLVANLPEGVGGLELSESSSADDGVLEVGVVTAEGPLQLVRTAARALLGSADASPHLTTSDGASVVVQLGRAVPYELDGGERDPARLLEIEVHPASITVCVPAGATDD</sequence>
<dbReference type="Gene3D" id="3.40.50.10330">
    <property type="entry name" value="Probable inorganic polyphosphate/atp-NAD kinase, domain 1"/>
    <property type="match status" value="1"/>
</dbReference>
<proteinExistence type="predicted"/>